<dbReference type="InterPro" id="IPR010730">
    <property type="entry name" value="HET"/>
</dbReference>
<dbReference type="EMBL" id="JAGTJR010000006">
    <property type="protein sequence ID" value="KAH7058684.1"/>
    <property type="molecule type" value="Genomic_DNA"/>
</dbReference>
<name>A0ABQ8GJU2_9PEZI</name>
<dbReference type="PANTHER" id="PTHR33112:SF16">
    <property type="entry name" value="HETEROKARYON INCOMPATIBILITY DOMAIN-CONTAINING PROTEIN"/>
    <property type="match status" value="1"/>
</dbReference>
<comment type="caution">
    <text evidence="2">The sequence shown here is derived from an EMBL/GenBank/DDBJ whole genome shotgun (WGS) entry which is preliminary data.</text>
</comment>
<sequence>MAPPLTRPTRLLDLGAEGCSPVTRLVNESGTDGAPYATFSYRWGPRLPLMLLPSNVESFESGIRYATLPQTFKDAISVCRELSIRYLWIDALCIVQGPFGDFKAEA</sequence>
<organism evidence="2 3">
    <name type="scientific">Macrophomina phaseolina</name>
    <dbReference type="NCBI Taxonomy" id="35725"/>
    <lineage>
        <taxon>Eukaryota</taxon>
        <taxon>Fungi</taxon>
        <taxon>Dikarya</taxon>
        <taxon>Ascomycota</taxon>
        <taxon>Pezizomycotina</taxon>
        <taxon>Dothideomycetes</taxon>
        <taxon>Dothideomycetes incertae sedis</taxon>
        <taxon>Botryosphaeriales</taxon>
        <taxon>Botryosphaeriaceae</taxon>
        <taxon>Macrophomina</taxon>
    </lineage>
</organism>
<accession>A0ABQ8GJU2</accession>
<evidence type="ECO:0000259" key="1">
    <source>
        <dbReference type="Pfam" id="PF06985"/>
    </source>
</evidence>
<dbReference type="Pfam" id="PF06985">
    <property type="entry name" value="HET"/>
    <property type="match status" value="1"/>
</dbReference>
<protein>
    <recommendedName>
        <fullName evidence="1">Heterokaryon incompatibility domain-containing protein</fullName>
    </recommendedName>
</protein>
<proteinExistence type="predicted"/>
<dbReference type="Proteomes" id="UP000774617">
    <property type="component" value="Unassembled WGS sequence"/>
</dbReference>
<reference evidence="2 3" key="1">
    <citation type="journal article" date="2021" name="Nat. Commun.">
        <title>Genetic determinants of endophytism in the Arabidopsis root mycobiome.</title>
        <authorList>
            <person name="Mesny F."/>
            <person name="Miyauchi S."/>
            <person name="Thiergart T."/>
            <person name="Pickel B."/>
            <person name="Atanasova L."/>
            <person name="Karlsson M."/>
            <person name="Huettel B."/>
            <person name="Barry K.W."/>
            <person name="Haridas S."/>
            <person name="Chen C."/>
            <person name="Bauer D."/>
            <person name="Andreopoulos W."/>
            <person name="Pangilinan J."/>
            <person name="LaButti K."/>
            <person name="Riley R."/>
            <person name="Lipzen A."/>
            <person name="Clum A."/>
            <person name="Drula E."/>
            <person name="Henrissat B."/>
            <person name="Kohler A."/>
            <person name="Grigoriev I.V."/>
            <person name="Martin F.M."/>
            <person name="Hacquard S."/>
        </authorList>
    </citation>
    <scope>NUCLEOTIDE SEQUENCE [LARGE SCALE GENOMIC DNA]</scope>
    <source>
        <strain evidence="2 3">MPI-SDFR-AT-0080</strain>
    </source>
</reference>
<keyword evidence="3" id="KW-1185">Reference proteome</keyword>
<evidence type="ECO:0000313" key="3">
    <source>
        <dbReference type="Proteomes" id="UP000774617"/>
    </source>
</evidence>
<feature type="domain" description="Heterokaryon incompatibility" evidence="1">
    <location>
        <begin position="36"/>
        <end position="97"/>
    </location>
</feature>
<dbReference type="PANTHER" id="PTHR33112">
    <property type="entry name" value="DOMAIN PROTEIN, PUTATIVE-RELATED"/>
    <property type="match status" value="1"/>
</dbReference>
<gene>
    <name evidence="2" type="ORF">B0J12DRAFT_651125</name>
</gene>
<evidence type="ECO:0000313" key="2">
    <source>
        <dbReference type="EMBL" id="KAH7058684.1"/>
    </source>
</evidence>